<evidence type="ECO:0000256" key="3">
    <source>
        <dbReference type="ARBA" id="ARBA00023015"/>
    </source>
</evidence>
<dbReference type="Gene3D" id="1.10.10.10">
    <property type="entry name" value="Winged helix-like DNA-binding domain superfamily/Winged helix DNA-binding domain"/>
    <property type="match status" value="1"/>
</dbReference>
<dbReference type="CDD" id="cd00156">
    <property type="entry name" value="REC"/>
    <property type="match status" value="1"/>
</dbReference>
<dbReference type="InterPro" id="IPR001789">
    <property type="entry name" value="Sig_transdc_resp-reg_receiver"/>
</dbReference>
<gene>
    <name evidence="10" type="ORF">C0Z18_25230</name>
</gene>
<dbReference type="InterPro" id="IPR036388">
    <property type="entry name" value="WH-like_DNA-bd_sf"/>
</dbReference>
<sequence>MNILILDESVKNAGALERFLIESNFQASHAQSPRVALEAASVIPVDFIVLDWLSKSFVSEMTIESIRSEQKRHIPAIALVNLRSEIDALLQAAEVVDEYILKPFSGLQLATRIRIRSRTHAQGDTRAGFIEVGMYLLDTRRRRISLRGQEVELTMKEFEVIALLFSNVGKVVSRQMLSVAVWGRQLDADSRTVDTHIYRLRKKLRLTPENGVTFASVYTHGYRLDEANAPNADIEAGQLRAPALPPADAIET</sequence>
<keyword evidence="1 6" id="KW-0597">Phosphoprotein</keyword>
<dbReference type="SUPFAM" id="SSF52172">
    <property type="entry name" value="CheY-like"/>
    <property type="match status" value="1"/>
</dbReference>
<dbReference type="AlphaFoldDB" id="A0A2N7VFV3"/>
<dbReference type="PROSITE" id="PS51755">
    <property type="entry name" value="OMPR_PHOB"/>
    <property type="match status" value="1"/>
</dbReference>
<feature type="modified residue" description="4-aspartylphosphate" evidence="6">
    <location>
        <position position="51"/>
    </location>
</feature>
<dbReference type="Proteomes" id="UP000235616">
    <property type="component" value="Unassembled WGS sequence"/>
</dbReference>
<dbReference type="SUPFAM" id="SSF46894">
    <property type="entry name" value="C-terminal effector domain of the bipartite response regulators"/>
    <property type="match status" value="1"/>
</dbReference>
<dbReference type="RefSeq" id="WP_102648177.1">
    <property type="nucleotide sequence ID" value="NZ_PNYA01000027.1"/>
</dbReference>
<reference evidence="10 11" key="1">
    <citation type="submission" date="2018-01" db="EMBL/GenBank/DDBJ databases">
        <title>Whole genome analyses suggest that Burkholderia sensu lato contains two further novel genera in the rhizoxinica-symbiotica group Mycetohabitans gen. nov., and Trinickia gen. nov.: implications for the evolution of diazotrophy and nodulation in the Burkholderiaceae.</title>
        <authorList>
            <person name="Estrada-de los Santos P."/>
            <person name="Palmer M."/>
            <person name="Chavez-Ramirez B."/>
            <person name="Beukes C."/>
            <person name="Steenkamp E.T."/>
            <person name="Hirsch A.M."/>
            <person name="Manyaka P."/>
            <person name="Maluk M."/>
            <person name="Lafos M."/>
            <person name="Crook M."/>
            <person name="Gross E."/>
            <person name="Simon M.F."/>
            <person name="Bueno dos Reis Junior F."/>
            <person name="Poole P.S."/>
            <person name="Venter S.N."/>
            <person name="James E.K."/>
        </authorList>
    </citation>
    <scope>NUCLEOTIDE SEQUENCE [LARGE SCALE GENOMIC DNA]</scope>
    <source>
        <strain evidence="10 11">GIMN1.004</strain>
    </source>
</reference>
<dbReference type="Pfam" id="PF00486">
    <property type="entry name" value="Trans_reg_C"/>
    <property type="match status" value="1"/>
</dbReference>
<dbReference type="GO" id="GO:0032993">
    <property type="term" value="C:protein-DNA complex"/>
    <property type="evidence" value="ECO:0007669"/>
    <property type="project" value="TreeGrafter"/>
</dbReference>
<keyword evidence="3" id="KW-0805">Transcription regulation</keyword>
<dbReference type="InterPro" id="IPR011006">
    <property type="entry name" value="CheY-like_superfamily"/>
</dbReference>
<keyword evidence="2" id="KW-0902">Two-component regulatory system</keyword>
<dbReference type="InterPro" id="IPR039420">
    <property type="entry name" value="WalR-like"/>
</dbReference>
<keyword evidence="5" id="KW-0804">Transcription</keyword>
<evidence type="ECO:0000256" key="5">
    <source>
        <dbReference type="ARBA" id="ARBA00023163"/>
    </source>
</evidence>
<name>A0A2N7VFV3_9BURK</name>
<dbReference type="CDD" id="cd00383">
    <property type="entry name" value="trans_reg_C"/>
    <property type="match status" value="1"/>
</dbReference>
<dbReference type="PANTHER" id="PTHR48111:SF1">
    <property type="entry name" value="TWO-COMPONENT RESPONSE REGULATOR ORR33"/>
    <property type="match status" value="1"/>
</dbReference>
<dbReference type="GO" id="GO:0005829">
    <property type="term" value="C:cytosol"/>
    <property type="evidence" value="ECO:0007669"/>
    <property type="project" value="TreeGrafter"/>
</dbReference>
<evidence type="ECO:0000313" key="10">
    <source>
        <dbReference type="EMBL" id="PMS16026.1"/>
    </source>
</evidence>
<dbReference type="GO" id="GO:0000976">
    <property type="term" value="F:transcription cis-regulatory region binding"/>
    <property type="evidence" value="ECO:0007669"/>
    <property type="project" value="TreeGrafter"/>
</dbReference>
<dbReference type="SMART" id="SM00448">
    <property type="entry name" value="REC"/>
    <property type="match status" value="1"/>
</dbReference>
<dbReference type="PROSITE" id="PS50110">
    <property type="entry name" value="RESPONSE_REGULATORY"/>
    <property type="match status" value="1"/>
</dbReference>
<dbReference type="GO" id="GO:0006355">
    <property type="term" value="P:regulation of DNA-templated transcription"/>
    <property type="evidence" value="ECO:0007669"/>
    <property type="project" value="InterPro"/>
</dbReference>
<keyword evidence="11" id="KW-1185">Reference proteome</keyword>
<dbReference type="OrthoDB" id="8927943at2"/>
<feature type="domain" description="Response regulatory" evidence="8">
    <location>
        <begin position="2"/>
        <end position="117"/>
    </location>
</feature>
<evidence type="ECO:0000256" key="1">
    <source>
        <dbReference type="ARBA" id="ARBA00022553"/>
    </source>
</evidence>
<feature type="domain" description="OmpR/PhoB-type" evidence="9">
    <location>
        <begin position="127"/>
        <end position="226"/>
    </location>
</feature>
<dbReference type="GO" id="GO:0000156">
    <property type="term" value="F:phosphorelay response regulator activity"/>
    <property type="evidence" value="ECO:0007669"/>
    <property type="project" value="TreeGrafter"/>
</dbReference>
<evidence type="ECO:0000256" key="7">
    <source>
        <dbReference type="PROSITE-ProRule" id="PRU01091"/>
    </source>
</evidence>
<dbReference type="PANTHER" id="PTHR48111">
    <property type="entry name" value="REGULATOR OF RPOS"/>
    <property type="match status" value="1"/>
</dbReference>
<feature type="DNA-binding region" description="OmpR/PhoB-type" evidence="7">
    <location>
        <begin position="127"/>
        <end position="226"/>
    </location>
</feature>
<proteinExistence type="predicted"/>
<dbReference type="EMBL" id="PNYA01000027">
    <property type="protein sequence ID" value="PMS16026.1"/>
    <property type="molecule type" value="Genomic_DNA"/>
</dbReference>
<accession>A0A2N7VFV3</accession>
<organism evidence="10 11">
    <name type="scientific">Trinickia dabaoshanensis</name>
    <dbReference type="NCBI Taxonomy" id="564714"/>
    <lineage>
        <taxon>Bacteria</taxon>
        <taxon>Pseudomonadati</taxon>
        <taxon>Pseudomonadota</taxon>
        <taxon>Betaproteobacteria</taxon>
        <taxon>Burkholderiales</taxon>
        <taxon>Burkholderiaceae</taxon>
        <taxon>Trinickia</taxon>
    </lineage>
</organism>
<evidence type="ECO:0000256" key="2">
    <source>
        <dbReference type="ARBA" id="ARBA00023012"/>
    </source>
</evidence>
<dbReference type="Gene3D" id="3.40.50.2300">
    <property type="match status" value="1"/>
</dbReference>
<evidence type="ECO:0000256" key="6">
    <source>
        <dbReference type="PROSITE-ProRule" id="PRU00169"/>
    </source>
</evidence>
<dbReference type="InterPro" id="IPR016032">
    <property type="entry name" value="Sig_transdc_resp-reg_C-effctor"/>
</dbReference>
<evidence type="ECO:0000313" key="11">
    <source>
        <dbReference type="Proteomes" id="UP000235616"/>
    </source>
</evidence>
<dbReference type="SMART" id="SM00862">
    <property type="entry name" value="Trans_reg_C"/>
    <property type="match status" value="1"/>
</dbReference>
<comment type="caution">
    <text evidence="10">The sequence shown here is derived from an EMBL/GenBank/DDBJ whole genome shotgun (WGS) entry which is preliminary data.</text>
</comment>
<evidence type="ECO:0000256" key="4">
    <source>
        <dbReference type="ARBA" id="ARBA00023125"/>
    </source>
</evidence>
<dbReference type="InterPro" id="IPR001867">
    <property type="entry name" value="OmpR/PhoB-type_DNA-bd"/>
</dbReference>
<keyword evidence="4 7" id="KW-0238">DNA-binding</keyword>
<evidence type="ECO:0000259" key="8">
    <source>
        <dbReference type="PROSITE" id="PS50110"/>
    </source>
</evidence>
<evidence type="ECO:0000259" key="9">
    <source>
        <dbReference type="PROSITE" id="PS51755"/>
    </source>
</evidence>
<protein>
    <submittedName>
        <fullName evidence="10">DNA-binding response regulator</fullName>
    </submittedName>
</protein>